<comment type="caution">
    <text evidence="4">The sequence shown here is derived from an EMBL/GenBank/DDBJ whole genome shotgun (WGS) entry which is preliminary data.</text>
</comment>
<dbReference type="EMBL" id="JAFHDT010000012">
    <property type="protein sequence ID" value="KAI7802908.1"/>
    <property type="molecule type" value="Genomic_DNA"/>
</dbReference>
<dbReference type="PROSITE" id="PS51900">
    <property type="entry name" value="CB"/>
    <property type="match status" value="1"/>
</dbReference>
<evidence type="ECO:0000313" key="5">
    <source>
        <dbReference type="Proteomes" id="UP001059041"/>
    </source>
</evidence>
<gene>
    <name evidence="4" type="ORF">IRJ41_022852</name>
</gene>
<evidence type="ECO:0000313" key="4">
    <source>
        <dbReference type="EMBL" id="KAI7802908.1"/>
    </source>
</evidence>
<evidence type="ECO:0000256" key="1">
    <source>
        <dbReference type="ARBA" id="ARBA00023125"/>
    </source>
</evidence>
<keyword evidence="4" id="KW-0675">Receptor</keyword>
<keyword evidence="1" id="KW-0238">DNA-binding</keyword>
<dbReference type="Proteomes" id="UP001059041">
    <property type="component" value="Linkage Group LG12"/>
</dbReference>
<dbReference type="Gene3D" id="1.10.150.130">
    <property type="match status" value="1"/>
</dbReference>
<dbReference type="PANTHER" id="PTHR35617">
    <property type="entry name" value="PHAGE_INTEGRASE DOMAIN-CONTAINING PROTEIN"/>
    <property type="match status" value="1"/>
</dbReference>
<dbReference type="SUPFAM" id="SSF47823">
    <property type="entry name" value="lambda integrase-like, N-terminal domain"/>
    <property type="match status" value="1"/>
</dbReference>
<proteinExistence type="predicted"/>
<dbReference type="PANTHER" id="PTHR35617:SF3">
    <property type="entry name" value="CORE-BINDING (CB) DOMAIN-CONTAINING PROTEIN"/>
    <property type="match status" value="1"/>
</dbReference>
<dbReference type="InterPro" id="IPR044068">
    <property type="entry name" value="CB"/>
</dbReference>
<accession>A0A9W7WM28</accession>
<dbReference type="GO" id="GO:0003677">
    <property type="term" value="F:DNA binding"/>
    <property type="evidence" value="ECO:0007669"/>
    <property type="project" value="UniProtKB-KW"/>
</dbReference>
<keyword evidence="5" id="KW-1185">Reference proteome</keyword>
<sequence>MSPSDKAASDMGKQAFPVSKGSTHSRTLQKCGGFTLPLETGGVVFTRGGCGLTMGNLWDSGRRPLCQQGVNTLPAVVLSAKGAGLTRPGCSGPRMATLGTLASLPKQVEMVRLAPGVERALSQCSAGVRNTVLSARAPSTRRTYASKWNLFISWCEKQAISPVDCSVSVILDFLQHLLDSGRSPATLRVFVSALSAHRDPMGQVSVGAYSAALTPKPWRRMEIRLKSLKERLERPGDGNECGERLKEKQTEECFKRQGAEIRDLMALSSLR</sequence>
<dbReference type="InterPro" id="IPR010998">
    <property type="entry name" value="Integrase_recombinase_N"/>
</dbReference>
<evidence type="ECO:0000256" key="2">
    <source>
        <dbReference type="SAM" id="MobiDB-lite"/>
    </source>
</evidence>
<reference evidence="4" key="1">
    <citation type="submission" date="2021-02" db="EMBL/GenBank/DDBJ databases">
        <title>Comparative genomics reveals that relaxation of natural selection precedes convergent phenotypic evolution of cavefish.</title>
        <authorList>
            <person name="Peng Z."/>
        </authorList>
    </citation>
    <scope>NUCLEOTIDE SEQUENCE</scope>
    <source>
        <tissue evidence="4">Muscle</tissue>
    </source>
</reference>
<protein>
    <submittedName>
        <fullName evidence="4">Ryanodine receptor 2-like</fullName>
    </submittedName>
</protein>
<organism evidence="4 5">
    <name type="scientific">Triplophysa rosa</name>
    <name type="common">Cave loach</name>
    <dbReference type="NCBI Taxonomy" id="992332"/>
    <lineage>
        <taxon>Eukaryota</taxon>
        <taxon>Metazoa</taxon>
        <taxon>Chordata</taxon>
        <taxon>Craniata</taxon>
        <taxon>Vertebrata</taxon>
        <taxon>Euteleostomi</taxon>
        <taxon>Actinopterygii</taxon>
        <taxon>Neopterygii</taxon>
        <taxon>Teleostei</taxon>
        <taxon>Ostariophysi</taxon>
        <taxon>Cypriniformes</taxon>
        <taxon>Nemacheilidae</taxon>
        <taxon>Triplophysa</taxon>
    </lineage>
</organism>
<name>A0A9W7WM28_TRIRA</name>
<feature type="region of interest" description="Disordered" evidence="2">
    <location>
        <begin position="1"/>
        <end position="26"/>
    </location>
</feature>
<dbReference type="AlphaFoldDB" id="A0A9W7WM28"/>
<evidence type="ECO:0000259" key="3">
    <source>
        <dbReference type="PROSITE" id="PS51900"/>
    </source>
</evidence>
<feature type="domain" description="Core-binding (CB)" evidence="3">
    <location>
        <begin position="115"/>
        <end position="202"/>
    </location>
</feature>